<reference evidence="1" key="1">
    <citation type="submission" date="2016-06" db="EMBL/GenBank/DDBJ databases">
        <authorList>
            <person name="Cuomo C."/>
            <person name="Litvintseva A."/>
            <person name="Heitman J."/>
            <person name="Chen Y."/>
            <person name="Sun S."/>
            <person name="Springer D."/>
            <person name="Dromer F."/>
            <person name="Young S."/>
            <person name="Zeng Q."/>
            <person name="Chapman S."/>
            <person name="Gujja S."/>
            <person name="Saif S."/>
            <person name="Birren B."/>
        </authorList>
    </citation>
    <scope>NUCLEOTIDE SEQUENCE</scope>
    <source>
        <strain evidence="1">CBS 7841</strain>
    </source>
</reference>
<accession>A0A1E3HBE0</accession>
<organism evidence="1 2">
    <name type="scientific">Cryptococcus depauperatus CBS 7841</name>
    <dbReference type="NCBI Taxonomy" id="1295531"/>
    <lineage>
        <taxon>Eukaryota</taxon>
        <taxon>Fungi</taxon>
        <taxon>Dikarya</taxon>
        <taxon>Basidiomycota</taxon>
        <taxon>Agaricomycotina</taxon>
        <taxon>Tremellomycetes</taxon>
        <taxon>Tremellales</taxon>
        <taxon>Cryptococcaceae</taxon>
        <taxon>Cryptococcus</taxon>
    </lineage>
</organism>
<dbReference type="GeneID" id="91086483"/>
<dbReference type="VEuPathDB" id="FungiDB:L203_06680"/>
<dbReference type="AlphaFoldDB" id="A0A1E3HBE0"/>
<name>A0A1E3HBE0_9TREE</name>
<evidence type="ECO:0000313" key="1">
    <source>
        <dbReference type="EMBL" id="WVN87095.1"/>
    </source>
</evidence>
<reference evidence="1" key="2">
    <citation type="journal article" date="2022" name="Elife">
        <title>Obligate sexual reproduction of a homothallic fungus closely related to the Cryptococcus pathogenic species complex.</title>
        <authorList>
            <person name="Passer A.R."/>
            <person name="Clancey S.A."/>
            <person name="Shea T."/>
            <person name="David-Palma M."/>
            <person name="Averette A.F."/>
            <person name="Boekhout T."/>
            <person name="Porcel B.M."/>
            <person name="Nowrousian M."/>
            <person name="Cuomo C.A."/>
            <person name="Sun S."/>
            <person name="Heitman J."/>
            <person name="Coelho M.A."/>
        </authorList>
    </citation>
    <scope>NUCLEOTIDE SEQUENCE</scope>
    <source>
        <strain evidence="1">CBS 7841</strain>
    </source>
</reference>
<dbReference type="RefSeq" id="XP_066067795.1">
    <property type="nucleotide sequence ID" value="XM_066211698.1"/>
</dbReference>
<proteinExistence type="predicted"/>
<reference evidence="1" key="3">
    <citation type="submission" date="2024-01" db="EMBL/GenBank/DDBJ databases">
        <authorList>
            <person name="Coelho M.A."/>
            <person name="David-Palma M."/>
            <person name="Shea T."/>
            <person name="Sun S."/>
            <person name="Cuomo C.A."/>
            <person name="Heitman J."/>
        </authorList>
    </citation>
    <scope>NUCLEOTIDE SEQUENCE</scope>
    <source>
        <strain evidence="1">CBS 7841</strain>
    </source>
</reference>
<sequence length="187" mass="20355">MGGNLSSVFSRKDQTTDDNTDDNFNETVERLTGDILTSLANSTWQNTPFSSSHKQWSQIAFSEKVKELTASCVRMDLEEMVGTSGVSGQQTLENVSVKAEPKAELGGWAVVMDYHGLVKGQEKIGEEGVSDLGLLAYGFGKIGSEDKRIEVIGSGPIGGPRREESRREEVSGLRTIEKRLGEDNIIA</sequence>
<protein>
    <submittedName>
        <fullName evidence="1">Uncharacterized protein</fullName>
    </submittedName>
</protein>
<gene>
    <name evidence="1" type="ORF">L203_102271</name>
</gene>
<evidence type="ECO:0000313" key="2">
    <source>
        <dbReference type="Proteomes" id="UP000094043"/>
    </source>
</evidence>
<dbReference type="Proteomes" id="UP000094043">
    <property type="component" value="Chromosome 2"/>
</dbReference>
<dbReference type="KEGG" id="cdep:91086483"/>
<dbReference type="EMBL" id="CP143785">
    <property type="protein sequence ID" value="WVN87095.1"/>
    <property type="molecule type" value="Genomic_DNA"/>
</dbReference>
<keyword evidence="2" id="KW-1185">Reference proteome</keyword>